<comment type="similarity">
    <text evidence="1">Belongs to the outer membrane factor (OMF) (TC 1.B.17) family.</text>
</comment>
<dbReference type="OrthoDB" id="9791261at2"/>
<evidence type="ECO:0000256" key="3">
    <source>
        <dbReference type="SAM" id="SignalP"/>
    </source>
</evidence>
<keyword evidence="2" id="KW-0175">Coiled coil</keyword>
<feature type="coiled-coil region" evidence="2">
    <location>
        <begin position="305"/>
        <end position="334"/>
    </location>
</feature>
<feature type="chain" id="PRO_5019330660" evidence="3">
    <location>
        <begin position="21"/>
        <end position="424"/>
    </location>
</feature>
<evidence type="ECO:0000256" key="1">
    <source>
        <dbReference type="ARBA" id="ARBA00007613"/>
    </source>
</evidence>
<gene>
    <name evidence="4" type="ORF">EOD43_04155</name>
</gene>
<dbReference type="PANTHER" id="PTHR30203">
    <property type="entry name" value="OUTER MEMBRANE CATION EFFLUX PROTEIN"/>
    <property type="match status" value="1"/>
</dbReference>
<accession>A0A437M626</accession>
<evidence type="ECO:0000256" key="2">
    <source>
        <dbReference type="SAM" id="Coils"/>
    </source>
</evidence>
<organism evidence="4 5">
    <name type="scientific">Sphingomonas crocodyli</name>
    <dbReference type="NCBI Taxonomy" id="1979270"/>
    <lineage>
        <taxon>Bacteria</taxon>
        <taxon>Pseudomonadati</taxon>
        <taxon>Pseudomonadota</taxon>
        <taxon>Alphaproteobacteria</taxon>
        <taxon>Sphingomonadales</taxon>
        <taxon>Sphingomonadaceae</taxon>
        <taxon>Sphingomonas</taxon>
    </lineage>
</organism>
<dbReference type="AlphaFoldDB" id="A0A437M626"/>
<dbReference type="GO" id="GO:0015562">
    <property type="term" value="F:efflux transmembrane transporter activity"/>
    <property type="evidence" value="ECO:0007669"/>
    <property type="project" value="InterPro"/>
</dbReference>
<dbReference type="RefSeq" id="WP_127741367.1">
    <property type="nucleotide sequence ID" value="NZ_SACN01000001.1"/>
</dbReference>
<dbReference type="PANTHER" id="PTHR30203:SF24">
    <property type="entry name" value="BLR4935 PROTEIN"/>
    <property type="match status" value="1"/>
</dbReference>
<dbReference type="InterPro" id="IPR003423">
    <property type="entry name" value="OMP_efflux"/>
</dbReference>
<dbReference type="Gene3D" id="1.20.1600.10">
    <property type="entry name" value="Outer membrane efflux proteins (OEP)"/>
    <property type="match status" value="1"/>
</dbReference>
<comment type="caution">
    <text evidence="4">The sequence shown here is derived from an EMBL/GenBank/DDBJ whole genome shotgun (WGS) entry which is preliminary data.</text>
</comment>
<evidence type="ECO:0000313" key="4">
    <source>
        <dbReference type="EMBL" id="RVT93097.1"/>
    </source>
</evidence>
<proteinExistence type="inferred from homology"/>
<dbReference type="Pfam" id="PF02321">
    <property type="entry name" value="OEP"/>
    <property type="match status" value="2"/>
</dbReference>
<sequence>MRNLFAAMLAAASCASMAQAQTGLPAPIAQAGPAFTLDQAVAAAGGSAPAVEAANAGVKAALAGRTVAGLRPNPVAQGQIENIAGSGVYRGLRSAESTAGLAIPVELGGKRSARVAVATAQLSRAELQAAIVAADVRLQVTQLYVEAVAAERRLATARDQARIAGDALRAATVRVQAGRASPLEQQRADVARINADANVERQIRLTEAARANLARRIGQPMVGDLEITLLDRLPTPVMGPPAPLPIVGTLALAAADSDLAVADAGVRLARANRVPDINVGPAVRRLSATNDTVAVFSVSIPIPVFNNGRAAVAQAQAERNRAEAQRRVTGLDIEQAVTEAQAEAANAATSARAASGPALAAAQEAARIARIGYREGKFGQLELLDAERTLADTRVAAIDALANYQNARARLERLTAPVPNGGQQ</sequence>
<dbReference type="EMBL" id="SACN01000001">
    <property type="protein sequence ID" value="RVT93097.1"/>
    <property type="molecule type" value="Genomic_DNA"/>
</dbReference>
<dbReference type="InterPro" id="IPR010131">
    <property type="entry name" value="MdtP/NodT-like"/>
</dbReference>
<keyword evidence="3" id="KW-0732">Signal</keyword>
<name>A0A437M626_9SPHN</name>
<evidence type="ECO:0000313" key="5">
    <source>
        <dbReference type="Proteomes" id="UP000282971"/>
    </source>
</evidence>
<dbReference type="Proteomes" id="UP000282971">
    <property type="component" value="Unassembled WGS sequence"/>
</dbReference>
<dbReference type="SUPFAM" id="SSF56954">
    <property type="entry name" value="Outer membrane efflux proteins (OEP)"/>
    <property type="match status" value="1"/>
</dbReference>
<keyword evidence="5" id="KW-1185">Reference proteome</keyword>
<reference evidence="4 5" key="1">
    <citation type="submission" date="2019-01" db="EMBL/GenBank/DDBJ databases">
        <authorList>
            <person name="Chen W.-M."/>
        </authorList>
    </citation>
    <scope>NUCLEOTIDE SEQUENCE [LARGE SCALE GENOMIC DNA]</scope>
    <source>
        <strain evidence="4 5">CCP-7</strain>
    </source>
</reference>
<feature type="signal peptide" evidence="3">
    <location>
        <begin position="1"/>
        <end position="20"/>
    </location>
</feature>
<protein>
    <submittedName>
        <fullName evidence="4">TolC family protein</fullName>
    </submittedName>
</protein>